<evidence type="ECO:0000259" key="6">
    <source>
        <dbReference type="Pfam" id="PF00916"/>
    </source>
</evidence>
<feature type="transmembrane region" description="Helical" evidence="5">
    <location>
        <begin position="156"/>
        <end position="179"/>
    </location>
</feature>
<feature type="transmembrane region" description="Helical" evidence="5">
    <location>
        <begin position="115"/>
        <end position="136"/>
    </location>
</feature>
<dbReference type="Proteomes" id="UP000244225">
    <property type="component" value="Unassembled WGS sequence"/>
</dbReference>
<feature type="transmembrane region" description="Helical" evidence="5">
    <location>
        <begin position="20"/>
        <end position="38"/>
    </location>
</feature>
<evidence type="ECO:0000256" key="2">
    <source>
        <dbReference type="ARBA" id="ARBA00022692"/>
    </source>
</evidence>
<dbReference type="Pfam" id="PF00916">
    <property type="entry name" value="Sulfate_transp"/>
    <property type="match status" value="1"/>
</dbReference>
<comment type="caution">
    <text evidence="7">The sequence shown here is derived from an EMBL/GenBank/DDBJ whole genome shotgun (WGS) entry which is preliminary data.</text>
</comment>
<dbReference type="InterPro" id="IPR001902">
    <property type="entry name" value="SLC26A/SulP_fam"/>
</dbReference>
<feature type="transmembrane region" description="Helical" evidence="5">
    <location>
        <begin position="332"/>
        <end position="365"/>
    </location>
</feature>
<dbReference type="GO" id="GO:0055085">
    <property type="term" value="P:transmembrane transport"/>
    <property type="evidence" value="ECO:0007669"/>
    <property type="project" value="InterPro"/>
</dbReference>
<comment type="subcellular location">
    <subcellularLocation>
        <location evidence="1">Membrane</location>
        <topology evidence="1">Multi-pass membrane protein</topology>
    </subcellularLocation>
</comment>
<keyword evidence="4 5" id="KW-0472">Membrane</keyword>
<feature type="transmembrane region" description="Helical" evidence="5">
    <location>
        <begin position="191"/>
        <end position="208"/>
    </location>
</feature>
<evidence type="ECO:0000256" key="3">
    <source>
        <dbReference type="ARBA" id="ARBA00022989"/>
    </source>
</evidence>
<evidence type="ECO:0000256" key="5">
    <source>
        <dbReference type="SAM" id="Phobius"/>
    </source>
</evidence>
<organism evidence="7 8">
    <name type="scientific">Pontibacter mucosus</name>
    <dbReference type="NCBI Taxonomy" id="1649266"/>
    <lineage>
        <taxon>Bacteria</taxon>
        <taxon>Pseudomonadati</taxon>
        <taxon>Bacteroidota</taxon>
        <taxon>Cytophagia</taxon>
        <taxon>Cytophagales</taxon>
        <taxon>Hymenobacteraceae</taxon>
        <taxon>Pontibacter</taxon>
    </lineage>
</organism>
<keyword evidence="3 5" id="KW-1133">Transmembrane helix</keyword>
<evidence type="ECO:0000313" key="8">
    <source>
        <dbReference type="Proteomes" id="UP000244225"/>
    </source>
</evidence>
<feature type="domain" description="SLC26A/SulP transporter" evidence="6">
    <location>
        <begin position="15"/>
        <end position="387"/>
    </location>
</feature>
<keyword evidence="2 5" id="KW-0812">Transmembrane</keyword>
<proteinExistence type="predicted"/>
<protein>
    <submittedName>
        <fullName evidence="7">MFS superfamily sulfate permease-like transporter</fullName>
    </submittedName>
</protein>
<keyword evidence="8" id="KW-1185">Reference proteome</keyword>
<sequence length="513" mass="54536">MTERGERVNYLATLGKDFPSGLVVFLVALPLCLGIALASGAPLFAGIITGVVGGVVVAWLSGSQLSVSGPAAGLTVIVLNGLEALQTYEAFLAAVVLAGALQIGLGLLRAGVIGLYFPSSVIKGMLAAIGLILIIQQVPRFMGANETFYSTLFSDVTAGLASMHTGALLIGAISLAILILWDTPAVKKFKVAKSVPGALIAVLLSIGLNELFKASFPALAVGSGNLVSLPVIGSLAEMGGVLSFPDLGAFANPQLYVVAFTIAIVASLETLLSVEAIDKLDPHKRRTPNNRELLAQGVGNMTAGMLGGLPMTAVIVRGTANVTSGAQTKMSAFIHGVFLLLSVLFLANFLNLIPLSALAAVLLMVGYKLTKPSLYKQQIKIGAEQFIPFIITILAILFTDLLVGICVGLVVGVFFILKANYKSPYFFHKEEHREREVIRIKLSEHVSFLNKASIVLTLDHLPHNSHVIIDGENSEYIDYDVLEAIQEFKKTAHERNIFVELLNIKEVAVMDVH</sequence>
<evidence type="ECO:0000256" key="4">
    <source>
        <dbReference type="ARBA" id="ARBA00023136"/>
    </source>
</evidence>
<feature type="transmembrane region" description="Helical" evidence="5">
    <location>
        <begin position="386"/>
        <end position="417"/>
    </location>
</feature>
<reference evidence="7 8" key="1">
    <citation type="submission" date="2018-04" db="EMBL/GenBank/DDBJ databases">
        <title>Genomic Encyclopedia of Archaeal and Bacterial Type Strains, Phase II (KMG-II): from individual species to whole genera.</title>
        <authorList>
            <person name="Goeker M."/>
        </authorList>
    </citation>
    <scope>NUCLEOTIDE SEQUENCE [LARGE SCALE GENOMIC DNA]</scope>
    <source>
        <strain evidence="7 8">DSM 100162</strain>
    </source>
</reference>
<dbReference type="GO" id="GO:0016020">
    <property type="term" value="C:membrane"/>
    <property type="evidence" value="ECO:0007669"/>
    <property type="project" value="UniProtKB-SubCell"/>
</dbReference>
<dbReference type="EMBL" id="QBKI01000002">
    <property type="protein sequence ID" value="PTX21292.1"/>
    <property type="molecule type" value="Genomic_DNA"/>
</dbReference>
<dbReference type="InterPro" id="IPR011547">
    <property type="entry name" value="SLC26A/SulP_dom"/>
</dbReference>
<dbReference type="PANTHER" id="PTHR11814">
    <property type="entry name" value="SULFATE TRANSPORTER"/>
    <property type="match status" value="1"/>
</dbReference>
<dbReference type="OrthoDB" id="9769739at2"/>
<dbReference type="AlphaFoldDB" id="A0A2T5YPS2"/>
<accession>A0A2T5YPS2</accession>
<gene>
    <name evidence="7" type="ORF">C8N40_102268</name>
</gene>
<evidence type="ECO:0000313" key="7">
    <source>
        <dbReference type="EMBL" id="PTX21292.1"/>
    </source>
</evidence>
<name>A0A2T5YPS2_9BACT</name>
<feature type="transmembrane region" description="Helical" evidence="5">
    <location>
        <begin position="43"/>
        <end position="61"/>
    </location>
</feature>
<evidence type="ECO:0000256" key="1">
    <source>
        <dbReference type="ARBA" id="ARBA00004141"/>
    </source>
</evidence>
<feature type="transmembrane region" description="Helical" evidence="5">
    <location>
        <begin position="90"/>
        <end position="108"/>
    </location>
</feature>
<dbReference type="RefSeq" id="WP_108210680.1">
    <property type="nucleotide sequence ID" value="NZ_QBKI01000002.1"/>
</dbReference>
<feature type="transmembrane region" description="Helical" evidence="5">
    <location>
        <begin position="255"/>
        <end position="277"/>
    </location>
</feature>
<feature type="transmembrane region" description="Helical" evidence="5">
    <location>
        <begin position="298"/>
        <end position="320"/>
    </location>
</feature>